<evidence type="ECO:0000256" key="1">
    <source>
        <dbReference type="SAM" id="MobiDB-lite"/>
    </source>
</evidence>
<comment type="caution">
    <text evidence="2">The sequence shown here is derived from an EMBL/GenBank/DDBJ whole genome shotgun (WGS) entry which is preliminary data.</text>
</comment>
<dbReference type="Proteomes" id="UP001266305">
    <property type="component" value="Unassembled WGS sequence"/>
</dbReference>
<feature type="compositionally biased region" description="Basic and acidic residues" evidence="1">
    <location>
        <begin position="1"/>
        <end position="16"/>
    </location>
</feature>
<organism evidence="2 3">
    <name type="scientific">Saguinus oedipus</name>
    <name type="common">Cotton-top tamarin</name>
    <name type="synonym">Oedipomidas oedipus</name>
    <dbReference type="NCBI Taxonomy" id="9490"/>
    <lineage>
        <taxon>Eukaryota</taxon>
        <taxon>Metazoa</taxon>
        <taxon>Chordata</taxon>
        <taxon>Craniata</taxon>
        <taxon>Vertebrata</taxon>
        <taxon>Euteleostomi</taxon>
        <taxon>Mammalia</taxon>
        <taxon>Eutheria</taxon>
        <taxon>Euarchontoglires</taxon>
        <taxon>Primates</taxon>
        <taxon>Haplorrhini</taxon>
        <taxon>Platyrrhini</taxon>
        <taxon>Cebidae</taxon>
        <taxon>Callitrichinae</taxon>
        <taxon>Saguinus</taxon>
    </lineage>
</organism>
<feature type="non-terminal residue" evidence="2">
    <location>
        <position position="93"/>
    </location>
</feature>
<proteinExistence type="predicted"/>
<evidence type="ECO:0000313" key="2">
    <source>
        <dbReference type="EMBL" id="KAK2116129.1"/>
    </source>
</evidence>
<reference evidence="2 3" key="1">
    <citation type="submission" date="2023-05" db="EMBL/GenBank/DDBJ databases">
        <title>B98-5 Cell Line De Novo Hybrid Assembly: An Optical Mapping Approach.</title>
        <authorList>
            <person name="Kananen K."/>
            <person name="Auerbach J.A."/>
            <person name="Kautto E."/>
            <person name="Blachly J.S."/>
        </authorList>
    </citation>
    <scope>NUCLEOTIDE SEQUENCE [LARGE SCALE GENOMIC DNA]</scope>
    <source>
        <strain evidence="2">B95-8</strain>
        <tissue evidence="2">Cell line</tissue>
    </source>
</reference>
<evidence type="ECO:0000313" key="3">
    <source>
        <dbReference type="Proteomes" id="UP001266305"/>
    </source>
</evidence>
<feature type="compositionally biased region" description="Low complexity" evidence="1">
    <location>
        <begin position="54"/>
        <end position="63"/>
    </location>
</feature>
<dbReference type="EMBL" id="JASSZA010000003">
    <property type="protein sequence ID" value="KAK2116129.1"/>
    <property type="molecule type" value="Genomic_DNA"/>
</dbReference>
<sequence length="93" mass="10306">MRDRALHLQTHEEKRPLHPSRFAPPPSPPRGVMGRRRHSWDAVVQADPPESHLARAARSSSSSDLAIHLPERGKIEPLNRPFPSPSSPGAKAE</sequence>
<protein>
    <submittedName>
        <fullName evidence="2">Uncharacterized protein</fullName>
    </submittedName>
</protein>
<name>A0ABQ9W3C3_SAGOE</name>
<feature type="region of interest" description="Disordered" evidence="1">
    <location>
        <begin position="1"/>
        <end position="93"/>
    </location>
</feature>
<keyword evidence="3" id="KW-1185">Reference proteome</keyword>
<gene>
    <name evidence="2" type="ORF">P7K49_006755</name>
</gene>
<accession>A0ABQ9W3C3</accession>